<proteinExistence type="predicted"/>
<name>A0A6A6FPE5_9PEZI</name>
<dbReference type="EMBL" id="ML992667">
    <property type="protein sequence ID" value="KAF2215058.1"/>
    <property type="molecule type" value="Genomic_DNA"/>
</dbReference>
<feature type="compositionally biased region" description="Low complexity" evidence="1">
    <location>
        <begin position="37"/>
        <end position="49"/>
    </location>
</feature>
<feature type="domain" description="BZIP" evidence="2">
    <location>
        <begin position="93"/>
        <end position="148"/>
    </location>
</feature>
<reference evidence="3" key="1">
    <citation type="journal article" date="2020" name="Stud. Mycol.">
        <title>101 Dothideomycetes genomes: a test case for predicting lifestyles and emergence of pathogens.</title>
        <authorList>
            <person name="Haridas S."/>
            <person name="Albert R."/>
            <person name="Binder M."/>
            <person name="Bloem J."/>
            <person name="Labutti K."/>
            <person name="Salamov A."/>
            <person name="Andreopoulos B."/>
            <person name="Baker S."/>
            <person name="Barry K."/>
            <person name="Bills G."/>
            <person name="Bluhm B."/>
            <person name="Cannon C."/>
            <person name="Castanera R."/>
            <person name="Culley D."/>
            <person name="Daum C."/>
            <person name="Ezra D."/>
            <person name="Gonzalez J."/>
            <person name="Henrissat B."/>
            <person name="Kuo A."/>
            <person name="Liang C."/>
            <person name="Lipzen A."/>
            <person name="Lutzoni F."/>
            <person name="Magnuson J."/>
            <person name="Mondo S."/>
            <person name="Nolan M."/>
            <person name="Ohm R."/>
            <person name="Pangilinan J."/>
            <person name="Park H.-J."/>
            <person name="Ramirez L."/>
            <person name="Alfaro M."/>
            <person name="Sun H."/>
            <person name="Tritt A."/>
            <person name="Yoshinaga Y."/>
            <person name="Zwiers L.-H."/>
            <person name="Turgeon B."/>
            <person name="Goodwin S."/>
            <person name="Spatafora J."/>
            <person name="Crous P."/>
            <person name="Grigoriev I."/>
        </authorList>
    </citation>
    <scope>NUCLEOTIDE SEQUENCE</scope>
    <source>
        <strain evidence="3">SCOH1-5</strain>
    </source>
</reference>
<dbReference type="SUPFAM" id="SSF57959">
    <property type="entry name" value="Leucine zipper domain"/>
    <property type="match status" value="1"/>
</dbReference>
<sequence>MTSPSHVMYAEWSPEITNNLLAEYHNSQTYETTDYVPSEQSSSSSPEPYSKLDPNLCHEDFLDVSQIGTPMSAFDDAASETAQGSTVATGAGANKRLRRREQNRASQRAYRDRQRGKIAELQARVLALRAQNDQLQTRNNMLESALQRSNPLGEASRQGPST</sequence>
<feature type="region of interest" description="Disordered" evidence="1">
    <location>
        <begin position="79"/>
        <end position="115"/>
    </location>
</feature>
<dbReference type="AlphaFoldDB" id="A0A6A6FPE5"/>
<evidence type="ECO:0000313" key="4">
    <source>
        <dbReference type="Proteomes" id="UP000799539"/>
    </source>
</evidence>
<protein>
    <recommendedName>
        <fullName evidence="2">BZIP domain-containing protein</fullName>
    </recommendedName>
</protein>
<feature type="region of interest" description="Disordered" evidence="1">
    <location>
        <begin position="30"/>
        <end position="55"/>
    </location>
</feature>
<evidence type="ECO:0000256" key="1">
    <source>
        <dbReference type="SAM" id="MobiDB-lite"/>
    </source>
</evidence>
<dbReference type="Proteomes" id="UP000799539">
    <property type="component" value="Unassembled WGS sequence"/>
</dbReference>
<keyword evidence="4" id="KW-1185">Reference proteome</keyword>
<dbReference type="Pfam" id="PF00170">
    <property type="entry name" value="bZIP_1"/>
    <property type="match status" value="1"/>
</dbReference>
<evidence type="ECO:0000313" key="3">
    <source>
        <dbReference type="EMBL" id="KAF2215058.1"/>
    </source>
</evidence>
<feature type="region of interest" description="Disordered" evidence="1">
    <location>
        <begin position="139"/>
        <end position="162"/>
    </location>
</feature>
<dbReference type="InterPro" id="IPR004827">
    <property type="entry name" value="bZIP"/>
</dbReference>
<gene>
    <name evidence="3" type="ORF">CERZMDRAFT_82921</name>
</gene>
<accession>A0A6A6FPE5</accession>
<dbReference type="OrthoDB" id="3639912at2759"/>
<dbReference type="Gene3D" id="1.20.5.170">
    <property type="match status" value="1"/>
</dbReference>
<feature type="compositionally biased region" description="Polar residues" evidence="1">
    <location>
        <begin position="139"/>
        <end position="150"/>
    </location>
</feature>
<dbReference type="InterPro" id="IPR046347">
    <property type="entry name" value="bZIP_sf"/>
</dbReference>
<dbReference type="GO" id="GO:0003700">
    <property type="term" value="F:DNA-binding transcription factor activity"/>
    <property type="evidence" value="ECO:0007669"/>
    <property type="project" value="InterPro"/>
</dbReference>
<dbReference type="CDD" id="cd14688">
    <property type="entry name" value="bZIP_YAP"/>
    <property type="match status" value="1"/>
</dbReference>
<dbReference type="SMART" id="SM00338">
    <property type="entry name" value="BRLZ"/>
    <property type="match status" value="1"/>
</dbReference>
<evidence type="ECO:0000259" key="2">
    <source>
        <dbReference type="PROSITE" id="PS50217"/>
    </source>
</evidence>
<dbReference type="PROSITE" id="PS00036">
    <property type="entry name" value="BZIP_BASIC"/>
    <property type="match status" value="1"/>
</dbReference>
<organism evidence="3 4">
    <name type="scientific">Cercospora zeae-maydis SCOH1-5</name>
    <dbReference type="NCBI Taxonomy" id="717836"/>
    <lineage>
        <taxon>Eukaryota</taxon>
        <taxon>Fungi</taxon>
        <taxon>Dikarya</taxon>
        <taxon>Ascomycota</taxon>
        <taxon>Pezizomycotina</taxon>
        <taxon>Dothideomycetes</taxon>
        <taxon>Dothideomycetidae</taxon>
        <taxon>Mycosphaerellales</taxon>
        <taxon>Mycosphaerellaceae</taxon>
        <taxon>Cercospora</taxon>
    </lineage>
</organism>
<dbReference type="PROSITE" id="PS50217">
    <property type="entry name" value="BZIP"/>
    <property type="match status" value="1"/>
</dbReference>